<dbReference type="VEuPathDB" id="PlasmoDB:PBANKA_0800300"/>
<feature type="region of interest" description="Disordered" evidence="1">
    <location>
        <begin position="259"/>
        <end position="289"/>
    </location>
</feature>
<evidence type="ECO:0008006" key="4">
    <source>
        <dbReference type="Google" id="ProtNLM"/>
    </source>
</evidence>
<dbReference type="InterPro" id="IPR011993">
    <property type="entry name" value="PH-like_dom_sf"/>
</dbReference>
<evidence type="ECO:0000313" key="3">
    <source>
        <dbReference type="Proteomes" id="UP000069549"/>
    </source>
</evidence>
<name>A0A113RE27_PLABE</name>
<dbReference type="EMBL" id="LT160028">
    <property type="protein sequence ID" value="CXI28661.1"/>
    <property type="molecule type" value="Genomic_DNA"/>
</dbReference>
<gene>
    <name evidence="2" type="ORF">PBK173_000142500</name>
</gene>
<protein>
    <recommendedName>
        <fullName evidence="4">GRAM domain-containing protein</fullName>
    </recommendedName>
</protein>
<feature type="region of interest" description="Disordered" evidence="1">
    <location>
        <begin position="65"/>
        <end position="86"/>
    </location>
</feature>
<dbReference type="Proteomes" id="UP000069549">
    <property type="component" value="Chromosome 8"/>
</dbReference>
<feature type="region of interest" description="Disordered" evidence="1">
    <location>
        <begin position="533"/>
        <end position="558"/>
    </location>
</feature>
<dbReference type="AlphaFoldDB" id="A0A113RE27"/>
<sequence>MASLNGKPFHDFVTEVENLPVFSNSLQNCELILDDNDEALGLHKIFEINIKDNDIENIIVGMNEEADQSGEKSNDDESVSDDIPDGSINQEIINYVYENLLAKEINNGNSSNSLDPNDKVINNLRGTSKNEQLDDNDEQKPSSSTTVEEIHERNCAIIKKDEDILTLQSPDLVEGKCFISNNSIYFLSAFNQVLKNPSIARVKCESILSTKRAQELNIIPEWLKIKPDENQSFVFTSLLDKDGTYDSISNMIEYEVDSKEKLEANPTSDNKTQTENQKNNIDSNDIKPSSELSENFLTIKDIDNMIPLNLYPEEIELLEEKEFYSDLEYASSSYINKDFKEVYYNVFSKINDKNPFYKLYQRIDPQGVNYDQFNELGDIIQTPSGYSFNFKYNVSLLKAKNKVIGLPERADINETVKLFFFDNCIILQTQVSFISSIPFLKYVRVVITSVLHSVPSEDDNGKYATQIDMLYGAYFFKSSFFDSFIISTILPILNSICLKFKVCISECIMDIYKDKILREMGIEINNTSTIFRTSNSSDASSTDNSSSDTRHHDAKIRH</sequence>
<evidence type="ECO:0000256" key="1">
    <source>
        <dbReference type="SAM" id="MobiDB-lite"/>
    </source>
</evidence>
<feature type="compositionally biased region" description="Low complexity" evidence="1">
    <location>
        <begin position="533"/>
        <end position="547"/>
    </location>
</feature>
<organism evidence="2 3">
    <name type="scientific">Plasmodium berghei</name>
    <dbReference type="NCBI Taxonomy" id="5821"/>
    <lineage>
        <taxon>Eukaryota</taxon>
        <taxon>Sar</taxon>
        <taxon>Alveolata</taxon>
        <taxon>Apicomplexa</taxon>
        <taxon>Aconoidasida</taxon>
        <taxon>Haemosporida</taxon>
        <taxon>Plasmodiidae</taxon>
        <taxon>Plasmodium</taxon>
        <taxon>Plasmodium (Vinckeia)</taxon>
    </lineage>
</organism>
<proteinExistence type="predicted"/>
<feature type="region of interest" description="Disordered" evidence="1">
    <location>
        <begin position="108"/>
        <end position="149"/>
    </location>
</feature>
<feature type="compositionally biased region" description="Polar residues" evidence="1">
    <location>
        <begin position="265"/>
        <end position="289"/>
    </location>
</feature>
<evidence type="ECO:0000313" key="2">
    <source>
        <dbReference type="EMBL" id="CXI28661.1"/>
    </source>
</evidence>
<dbReference type="OMA" id="PFHDFVT"/>
<accession>A0A113RE27</accession>
<reference evidence="2 3" key="1">
    <citation type="submission" date="2016-02" db="EMBL/GenBank/DDBJ databases">
        <authorList>
            <consortium name="Pathogen Informatics"/>
        </authorList>
    </citation>
    <scope>NUCLEOTIDE SEQUENCE [LARGE SCALE GENOMIC DNA]</scope>
    <source>
        <strain evidence="2 3">K173</strain>
    </source>
</reference>
<dbReference type="Gene3D" id="2.30.29.30">
    <property type="entry name" value="Pleckstrin-homology domain (PH domain)/Phosphotyrosine-binding domain (PTB)"/>
    <property type="match status" value="1"/>
</dbReference>